<protein>
    <submittedName>
        <fullName evidence="3">Uncharacterized protein</fullName>
    </submittedName>
</protein>
<gene>
    <name evidence="3" type="ORF">B0T21DRAFT_175598</name>
</gene>
<reference evidence="3" key="1">
    <citation type="submission" date="2023-06" db="EMBL/GenBank/DDBJ databases">
        <title>Genome-scale phylogeny and comparative genomics of the fungal order Sordariales.</title>
        <authorList>
            <consortium name="Lawrence Berkeley National Laboratory"/>
            <person name="Hensen N."/>
            <person name="Bonometti L."/>
            <person name="Westerberg I."/>
            <person name="Brannstrom I.O."/>
            <person name="Guillou S."/>
            <person name="Cros-Aarteil S."/>
            <person name="Calhoun S."/>
            <person name="Haridas S."/>
            <person name="Kuo A."/>
            <person name="Mondo S."/>
            <person name="Pangilinan J."/>
            <person name="Riley R."/>
            <person name="Labutti K."/>
            <person name="Andreopoulos B."/>
            <person name="Lipzen A."/>
            <person name="Chen C."/>
            <person name="Yanf M."/>
            <person name="Daum C."/>
            <person name="Ng V."/>
            <person name="Clum A."/>
            <person name="Steindorff A."/>
            <person name="Ohm R."/>
            <person name="Martin F."/>
            <person name="Silar P."/>
            <person name="Natvig D."/>
            <person name="Lalanne C."/>
            <person name="Gautier V."/>
            <person name="Ament-Velasquez S.L."/>
            <person name="Kruys A."/>
            <person name="Hutchinson M.I."/>
            <person name="Powell A.J."/>
            <person name="Barry K."/>
            <person name="Miller A.N."/>
            <person name="Grigoriev I.V."/>
            <person name="Debuchy R."/>
            <person name="Gladieux P."/>
            <person name="Thoren M.H."/>
            <person name="Johannesson H."/>
        </authorList>
    </citation>
    <scope>NUCLEOTIDE SEQUENCE</scope>
    <source>
        <strain evidence="3">CBS 540.89</strain>
    </source>
</reference>
<sequence>MFSTSHHILFWLFSATAAIFYQELSNTQLPLALIHTQLPWTTDYLKTAEDVFHWILMLTLPYAILVFFRGPEKPLIFVWSRFHRTSEALMEMRPFRLLSLSILGEKSGVVLFRWKS</sequence>
<feature type="transmembrane region" description="Helical" evidence="1">
    <location>
        <begin position="51"/>
        <end position="68"/>
    </location>
</feature>
<evidence type="ECO:0000313" key="4">
    <source>
        <dbReference type="Proteomes" id="UP001172159"/>
    </source>
</evidence>
<organism evidence="3 4">
    <name type="scientific">Apiosordaria backusii</name>
    <dbReference type="NCBI Taxonomy" id="314023"/>
    <lineage>
        <taxon>Eukaryota</taxon>
        <taxon>Fungi</taxon>
        <taxon>Dikarya</taxon>
        <taxon>Ascomycota</taxon>
        <taxon>Pezizomycotina</taxon>
        <taxon>Sordariomycetes</taxon>
        <taxon>Sordariomycetidae</taxon>
        <taxon>Sordariales</taxon>
        <taxon>Lasiosphaeriaceae</taxon>
        <taxon>Apiosordaria</taxon>
    </lineage>
</organism>
<dbReference type="AlphaFoldDB" id="A0AA40BKV9"/>
<keyword evidence="4" id="KW-1185">Reference proteome</keyword>
<accession>A0AA40BKV9</accession>
<feature type="chain" id="PRO_5041321307" evidence="2">
    <location>
        <begin position="19"/>
        <end position="116"/>
    </location>
</feature>
<evidence type="ECO:0000256" key="2">
    <source>
        <dbReference type="SAM" id="SignalP"/>
    </source>
</evidence>
<name>A0AA40BKV9_9PEZI</name>
<keyword evidence="1" id="KW-0472">Membrane</keyword>
<comment type="caution">
    <text evidence="3">The sequence shown here is derived from an EMBL/GenBank/DDBJ whole genome shotgun (WGS) entry which is preliminary data.</text>
</comment>
<keyword evidence="1" id="KW-0812">Transmembrane</keyword>
<proteinExistence type="predicted"/>
<dbReference type="EMBL" id="JAUKTV010000006">
    <property type="protein sequence ID" value="KAK0736126.1"/>
    <property type="molecule type" value="Genomic_DNA"/>
</dbReference>
<evidence type="ECO:0000313" key="3">
    <source>
        <dbReference type="EMBL" id="KAK0736126.1"/>
    </source>
</evidence>
<dbReference type="Proteomes" id="UP001172159">
    <property type="component" value="Unassembled WGS sequence"/>
</dbReference>
<evidence type="ECO:0000256" key="1">
    <source>
        <dbReference type="SAM" id="Phobius"/>
    </source>
</evidence>
<keyword evidence="1" id="KW-1133">Transmembrane helix</keyword>
<feature type="signal peptide" evidence="2">
    <location>
        <begin position="1"/>
        <end position="18"/>
    </location>
</feature>
<keyword evidence="2" id="KW-0732">Signal</keyword>